<dbReference type="SMART" id="SM00133">
    <property type="entry name" value="S_TK_X"/>
    <property type="match status" value="1"/>
</dbReference>
<keyword evidence="6" id="KW-0479">Metal-binding</keyword>
<evidence type="ECO:0000256" key="17">
    <source>
        <dbReference type="PROSITE-ProRule" id="PRU10141"/>
    </source>
</evidence>
<dbReference type="EC" id="2.7.11.13" evidence="2"/>
<comment type="catalytic activity">
    <reaction evidence="13">
        <text>L-threonyl-[protein] + ATP = O-phospho-L-threonyl-[protein] + ADP + H(+)</text>
        <dbReference type="Rhea" id="RHEA:46608"/>
        <dbReference type="Rhea" id="RHEA-COMP:11060"/>
        <dbReference type="Rhea" id="RHEA-COMP:11605"/>
        <dbReference type="ChEBI" id="CHEBI:15378"/>
        <dbReference type="ChEBI" id="CHEBI:30013"/>
        <dbReference type="ChEBI" id="CHEBI:30616"/>
        <dbReference type="ChEBI" id="CHEBI:61977"/>
        <dbReference type="ChEBI" id="CHEBI:456216"/>
        <dbReference type="EC" id="2.7.11.13"/>
    </reaction>
</comment>
<feature type="domain" description="AGC-kinase C-terminal" evidence="20">
    <location>
        <begin position="513"/>
        <end position="583"/>
    </location>
</feature>
<dbReference type="Gene3D" id="3.30.60.20">
    <property type="match status" value="2"/>
</dbReference>
<keyword evidence="3" id="KW-0723">Serine/threonine-protein kinase</keyword>
<evidence type="ECO:0000256" key="3">
    <source>
        <dbReference type="ARBA" id="ARBA00022527"/>
    </source>
</evidence>
<proteinExistence type="inferred from homology"/>
<evidence type="ECO:0000313" key="21">
    <source>
        <dbReference type="EMBL" id="KYQ58458.1"/>
    </source>
</evidence>
<reference evidence="21 22" key="1">
    <citation type="submission" date="2015-09" db="EMBL/GenBank/DDBJ databases">
        <title>Trachymyrmex zeteki WGS genome.</title>
        <authorList>
            <person name="Nygaard S."/>
            <person name="Hu H."/>
            <person name="Boomsma J."/>
            <person name="Zhang G."/>
        </authorList>
    </citation>
    <scope>NUCLEOTIDE SEQUENCE [LARGE SCALE GENOMIC DNA]</scope>
    <source>
        <strain evidence="21">Tzet28-1</strain>
        <tissue evidence="21">Whole body</tissue>
    </source>
</reference>
<dbReference type="InterPro" id="IPR002219">
    <property type="entry name" value="PKC_DAG/PE"/>
</dbReference>
<keyword evidence="5" id="KW-0808">Transferase</keyword>
<dbReference type="GO" id="GO:0008270">
    <property type="term" value="F:zinc ion binding"/>
    <property type="evidence" value="ECO:0007669"/>
    <property type="project" value="UniProtKB-KW"/>
</dbReference>
<dbReference type="Gene3D" id="1.10.510.10">
    <property type="entry name" value="Transferase(Phosphotransferase) domain 1"/>
    <property type="match status" value="1"/>
</dbReference>
<evidence type="ECO:0000256" key="8">
    <source>
        <dbReference type="ARBA" id="ARBA00022741"/>
    </source>
</evidence>
<dbReference type="Pfam" id="PF00433">
    <property type="entry name" value="Pkinase_C"/>
    <property type="match status" value="1"/>
</dbReference>
<feature type="active site" description="Proton acceptor" evidence="15">
    <location>
        <position position="375"/>
    </location>
</feature>
<keyword evidence="12 16" id="KW-0067">ATP-binding</keyword>
<keyword evidence="11" id="KW-0862">Zinc</keyword>
<dbReference type="InterPro" id="IPR017892">
    <property type="entry name" value="Pkinase_C"/>
</dbReference>
<feature type="binding site" evidence="16">
    <location>
        <begin position="256"/>
        <end position="264"/>
    </location>
    <ligand>
        <name>ATP</name>
        <dbReference type="ChEBI" id="CHEBI:30616"/>
    </ligand>
</feature>
<dbReference type="SMART" id="SM00109">
    <property type="entry name" value="C1"/>
    <property type="match status" value="2"/>
</dbReference>
<evidence type="ECO:0000256" key="10">
    <source>
        <dbReference type="ARBA" id="ARBA00022777"/>
    </source>
</evidence>
<keyword evidence="4" id="KW-0597">Phosphoprotein</keyword>
<comment type="similarity">
    <text evidence="1">Belongs to the protein kinase superfamily. AGC Ser/Thr protein kinase family. PKC subfamily.</text>
</comment>
<dbReference type="InterPro" id="IPR000719">
    <property type="entry name" value="Prot_kinase_dom"/>
</dbReference>
<evidence type="ECO:0000256" key="4">
    <source>
        <dbReference type="ARBA" id="ARBA00022553"/>
    </source>
</evidence>
<dbReference type="Pfam" id="PF00069">
    <property type="entry name" value="Pkinase"/>
    <property type="match status" value="1"/>
</dbReference>
<dbReference type="Gene3D" id="3.30.200.20">
    <property type="entry name" value="Phosphorylase Kinase, domain 1"/>
    <property type="match status" value="1"/>
</dbReference>
<evidence type="ECO:0000256" key="6">
    <source>
        <dbReference type="ARBA" id="ARBA00022723"/>
    </source>
</evidence>
<dbReference type="PANTHER" id="PTHR24351">
    <property type="entry name" value="RIBOSOMAL PROTEIN S6 KINASE"/>
    <property type="match status" value="1"/>
</dbReference>
<dbReference type="InterPro" id="IPR046349">
    <property type="entry name" value="C1-like_sf"/>
</dbReference>
<dbReference type="InterPro" id="IPR020454">
    <property type="entry name" value="DAG/PE-bd"/>
</dbReference>
<evidence type="ECO:0000256" key="5">
    <source>
        <dbReference type="ARBA" id="ARBA00022679"/>
    </source>
</evidence>
<evidence type="ECO:0000259" key="18">
    <source>
        <dbReference type="PROSITE" id="PS50011"/>
    </source>
</evidence>
<dbReference type="InterPro" id="IPR014376">
    <property type="entry name" value="Prot_kin_PKC_delta"/>
</dbReference>
<dbReference type="PROSITE" id="PS00107">
    <property type="entry name" value="PROTEIN_KINASE_ATP"/>
    <property type="match status" value="1"/>
</dbReference>
<feature type="domain" description="Phorbol-ester/DAG-type" evidence="19">
    <location>
        <begin position="44"/>
        <end position="96"/>
    </location>
</feature>
<evidence type="ECO:0000313" key="22">
    <source>
        <dbReference type="Proteomes" id="UP000075809"/>
    </source>
</evidence>
<keyword evidence="10 21" id="KW-0418">Kinase</keyword>
<sequence>EAHKRNKDEKEPYEREFIHRVSLSLLQPLNRQKVMLRKVHEINGHQFMATFPKQLTFCSYCREFIWGFGKQQGMYKCRGCLRVVHKKCYNWVTTNCSVVKEEIVVVEGKEGIQITQATARFNINVPHHFNPHNYKKTLTFCDHCGSLMCGFFKQGLKCDVCNMNVHEHCYKNVMSSCTPKAKAKSLQKLNFDELGPSCSNQNDSTNVKDDSQLDQRDSAYAKDDSQLSLRDSSNEDNKNSNIKNIGVHDLNFIKVLGKGSFGKVMLAELKSNPNEIYAVKVLKKSFIIEDDDVDYTKVEKKILMLASKHPFLTTIHSCFQTVERLFFVMEYVKGGDLMFHIQKAGKFEEPTACFYIAELTLALQFLHKHHFIYRDLKLENVLLDAEGHCKLTDFGMCKDNIIEGETTTLTFCGTHGYIAPEILQELPYGASVDWYALGALSFEMVAGQRPFEAESEEELFKAVLQNNLVFPEWVSPEAMSVIQAFMTKNPAERLGCVAADGGENAIRVHPFFKHLDWEALEERKVKPPFKPKIKDEKEALNFDIIFTTEDPVLTSDSDGSFVIDQEEFRGFSIINKDFNPSRYAMQ</sequence>
<keyword evidence="9" id="KW-0863">Zinc-finger</keyword>
<protein>
    <recommendedName>
        <fullName evidence="2">protein kinase C</fullName>
        <ecNumber evidence="2">2.7.11.13</ecNumber>
    </recommendedName>
</protein>
<evidence type="ECO:0000259" key="19">
    <source>
        <dbReference type="PROSITE" id="PS50081"/>
    </source>
</evidence>
<dbReference type="PROSITE" id="PS00479">
    <property type="entry name" value="ZF_DAG_PE_1"/>
    <property type="match status" value="1"/>
</dbReference>
<dbReference type="PROSITE" id="PS50081">
    <property type="entry name" value="ZF_DAG_PE_2"/>
    <property type="match status" value="2"/>
</dbReference>
<evidence type="ECO:0000256" key="16">
    <source>
        <dbReference type="PIRSR" id="PIRSR000551-51"/>
    </source>
</evidence>
<dbReference type="InterPro" id="IPR017441">
    <property type="entry name" value="Protein_kinase_ATP_BS"/>
</dbReference>
<keyword evidence="8 16" id="KW-0547">Nucleotide-binding</keyword>
<dbReference type="CDD" id="cd05570">
    <property type="entry name" value="STKc_PKC"/>
    <property type="match status" value="1"/>
</dbReference>
<evidence type="ECO:0000256" key="12">
    <source>
        <dbReference type="ARBA" id="ARBA00022840"/>
    </source>
</evidence>
<comment type="catalytic activity">
    <reaction evidence="14">
        <text>L-seryl-[protein] + ATP = O-phospho-L-seryl-[protein] + ADP + H(+)</text>
        <dbReference type="Rhea" id="RHEA:17989"/>
        <dbReference type="Rhea" id="RHEA-COMP:9863"/>
        <dbReference type="Rhea" id="RHEA-COMP:11604"/>
        <dbReference type="ChEBI" id="CHEBI:15378"/>
        <dbReference type="ChEBI" id="CHEBI:29999"/>
        <dbReference type="ChEBI" id="CHEBI:30616"/>
        <dbReference type="ChEBI" id="CHEBI:83421"/>
        <dbReference type="ChEBI" id="CHEBI:456216"/>
        <dbReference type="EC" id="2.7.11.13"/>
    </reaction>
</comment>
<dbReference type="SUPFAM" id="SSF57889">
    <property type="entry name" value="Cysteine-rich domain"/>
    <property type="match status" value="2"/>
</dbReference>
<dbReference type="FunFam" id="3.30.200.20:FF:000103">
    <property type="entry name" value="Protein kinase C"/>
    <property type="match status" value="1"/>
</dbReference>
<dbReference type="SUPFAM" id="SSF56112">
    <property type="entry name" value="Protein kinase-like (PK-like)"/>
    <property type="match status" value="1"/>
</dbReference>
<feature type="binding site" evidence="16 17">
    <location>
        <position position="280"/>
    </location>
    <ligand>
        <name>ATP</name>
        <dbReference type="ChEBI" id="CHEBI:30616"/>
    </ligand>
</feature>
<organism evidence="21 22">
    <name type="scientific">Mycetomoellerius zeteki</name>
    <dbReference type="NCBI Taxonomy" id="64791"/>
    <lineage>
        <taxon>Eukaryota</taxon>
        <taxon>Metazoa</taxon>
        <taxon>Ecdysozoa</taxon>
        <taxon>Arthropoda</taxon>
        <taxon>Hexapoda</taxon>
        <taxon>Insecta</taxon>
        <taxon>Pterygota</taxon>
        <taxon>Neoptera</taxon>
        <taxon>Endopterygota</taxon>
        <taxon>Hymenoptera</taxon>
        <taxon>Apocrita</taxon>
        <taxon>Aculeata</taxon>
        <taxon>Formicoidea</taxon>
        <taxon>Formicidae</taxon>
        <taxon>Myrmicinae</taxon>
        <taxon>Mycetomoellerius</taxon>
    </lineage>
</organism>
<dbReference type="InterPro" id="IPR000961">
    <property type="entry name" value="AGC-kinase_C"/>
</dbReference>
<keyword evidence="7" id="KW-0677">Repeat</keyword>
<dbReference type="FunFam" id="1.10.510.10:FF:000048">
    <property type="entry name" value="Protein kinase C"/>
    <property type="match status" value="1"/>
</dbReference>
<dbReference type="PROSITE" id="PS50011">
    <property type="entry name" value="PROTEIN_KINASE_DOM"/>
    <property type="match status" value="1"/>
</dbReference>
<evidence type="ECO:0000256" key="15">
    <source>
        <dbReference type="PIRSR" id="PIRSR000551-50"/>
    </source>
</evidence>
<name>A0A151XDY0_9HYME</name>
<evidence type="ECO:0000256" key="7">
    <source>
        <dbReference type="ARBA" id="ARBA00022737"/>
    </source>
</evidence>
<evidence type="ECO:0000256" key="1">
    <source>
        <dbReference type="ARBA" id="ARBA00005490"/>
    </source>
</evidence>
<dbReference type="PROSITE" id="PS00108">
    <property type="entry name" value="PROTEIN_KINASE_ST"/>
    <property type="match status" value="1"/>
</dbReference>
<evidence type="ECO:0000256" key="13">
    <source>
        <dbReference type="ARBA" id="ARBA00047272"/>
    </source>
</evidence>
<evidence type="ECO:0000256" key="2">
    <source>
        <dbReference type="ARBA" id="ARBA00012429"/>
    </source>
</evidence>
<feature type="non-terminal residue" evidence="21">
    <location>
        <position position="1"/>
    </location>
</feature>
<dbReference type="STRING" id="64791.A0A151XDY0"/>
<evidence type="ECO:0000256" key="14">
    <source>
        <dbReference type="ARBA" id="ARBA00047470"/>
    </source>
</evidence>
<keyword evidence="22" id="KW-1185">Reference proteome</keyword>
<feature type="domain" description="Protein kinase" evidence="18">
    <location>
        <begin position="250"/>
        <end position="512"/>
    </location>
</feature>
<dbReference type="PRINTS" id="PR00008">
    <property type="entry name" value="DAGPEDOMAIN"/>
</dbReference>
<dbReference type="InterPro" id="IPR011009">
    <property type="entry name" value="Kinase-like_dom_sf"/>
</dbReference>
<dbReference type="PROSITE" id="PS51285">
    <property type="entry name" value="AGC_KINASE_CTER"/>
    <property type="match status" value="1"/>
</dbReference>
<evidence type="ECO:0000256" key="9">
    <source>
        <dbReference type="ARBA" id="ARBA00022771"/>
    </source>
</evidence>
<dbReference type="GO" id="GO:0004697">
    <property type="term" value="F:diacylglycerol-dependent serine/threonine kinase activity"/>
    <property type="evidence" value="ECO:0007669"/>
    <property type="project" value="UniProtKB-EC"/>
</dbReference>
<dbReference type="AlphaFoldDB" id="A0A151XDY0"/>
<dbReference type="Pfam" id="PF00130">
    <property type="entry name" value="C1_1"/>
    <property type="match status" value="2"/>
</dbReference>
<dbReference type="PIRSF" id="PIRSF000551">
    <property type="entry name" value="PKC_delta"/>
    <property type="match status" value="1"/>
</dbReference>
<accession>A0A151XDY0</accession>
<evidence type="ECO:0000256" key="11">
    <source>
        <dbReference type="ARBA" id="ARBA00022833"/>
    </source>
</evidence>
<dbReference type="SMART" id="SM00220">
    <property type="entry name" value="S_TKc"/>
    <property type="match status" value="1"/>
</dbReference>
<dbReference type="EMBL" id="KQ982268">
    <property type="protein sequence ID" value="KYQ58458.1"/>
    <property type="molecule type" value="Genomic_DNA"/>
</dbReference>
<dbReference type="GO" id="GO:0005524">
    <property type="term" value="F:ATP binding"/>
    <property type="evidence" value="ECO:0007669"/>
    <property type="project" value="UniProtKB-UniRule"/>
</dbReference>
<evidence type="ECO:0000259" key="20">
    <source>
        <dbReference type="PROSITE" id="PS51285"/>
    </source>
</evidence>
<feature type="domain" description="Phorbol-ester/DAG-type" evidence="19">
    <location>
        <begin position="126"/>
        <end position="177"/>
    </location>
</feature>
<gene>
    <name evidence="21" type="ORF">ALC60_02494</name>
</gene>
<dbReference type="Proteomes" id="UP000075809">
    <property type="component" value="Unassembled WGS sequence"/>
</dbReference>
<dbReference type="InterPro" id="IPR008271">
    <property type="entry name" value="Ser/Thr_kinase_AS"/>
</dbReference>